<accession>A0A066XQ81</accession>
<dbReference type="eggNOG" id="KOG2179">
    <property type="taxonomic scope" value="Eukaryota"/>
</dbReference>
<evidence type="ECO:0000313" key="13">
    <source>
        <dbReference type="Proteomes" id="UP000027238"/>
    </source>
</evidence>
<feature type="domain" description="Rad4 beta-hairpin" evidence="10">
    <location>
        <begin position="2912"/>
        <end position="2975"/>
    </location>
</feature>
<evidence type="ECO:0000256" key="8">
    <source>
        <dbReference type="SAM" id="MobiDB-lite"/>
    </source>
</evidence>
<dbReference type="InterPro" id="IPR018328">
    <property type="entry name" value="Rad4_beta-hairpin_dom3"/>
</dbReference>
<sequence>MVPQPRSGSFSPHPSQTLQTGAGQSPHPSQSSALSAGASPNTSSPTGPNPLVKIAVAQVYLLLGAIKEDKDRAKWETQAEQLQKLIDEHGMEVFTKYFARLVAVNAAHIFHGQPRPGANGNFHLLVTEVQKISHDINQATKIAESIETGTEDIFRDFDMSTFMEAFKLDALEKTILALAFKMGSRSDLKTKADAILSTNFPTFVNILARREVEEHADLTDQFIAILVDRFIQYQPPNFNAASKAELAYKVQARWHGDQAPPPSEVLAALDLVRVLADKPPNALATYIQRTGGDFTRDEETCVSYLQNRPPNVQLSEEQVSVALTYSTISQTPLYDSSVLAASLRRVLPPSFRWQDVVSYFDQRSARISSQQFLRLYNALLPIAQDDQSFDIQKLWGGNWEHPETQLSFICAFASLQPDQLDASTIPGLVPTLTLATYAQSLPEVQQRAAFAVKHALVSVEALSAVFHVALHSVHASQSVEAKRLFQEVVVPNLDIFVVSAFGVPKPWPTMAVDTLNSLFESFLYKRSTEYDFVLDSLWKKDKEWVIQRLIDAHAIKPTDLPLIFEHALKHKWLDELVYLPNGFGLDLAALAHAEGYLDLVNWARRNSERSNEVARSLLQFLLIKANLELQFQRPPDNQPAVKSSTTLQVRTVAAFLQILEDFLPKTPLQDLIMVQRSCITVYPRLINYGEGFDDIIDANGKDGNALPAAANSKMEEHYKKMYGDEIQVRNIVEILDRYKHSRDPLDQDVFACMIHGLFDEYAHYVDYPLEALATTAVLFGGIISHKLISDLPLKIGLGMILEAVRDYVPEDSMYKFGLQALMQLFSRFREWPGFCRQLLQIPGLQGTEAWKKAEDVVRDHEEELARSRNGIATPAHGPPLTSEPLTNGNVTEARSTERQPPPFTSINASERSPGVDCEEPSGDVQGKIQFVLNNLTETTLQTMCQELRDILEHRYQPWFASHLVEERAKMQPNYHQVYLELVKLFEDRVLWGEVLRETYVSVARMLNSEATMQNSTERSHLKNLGGWLGLLTLARDKPIKHKNIAFKQLLIEAHDTKRLIVVIPFVCKVLLQGANSTVFRPPNPWLMDIIHLLIELYHHAELKLNLKFEIEVLCKGLNLDHKSIEPSGEILNRAAVEDTQDLLPQDTLDTFENLSLNGISTGVTAGLSPQVIAASIPDLGPLIHIPPTNEMVVTATRLHEIVRTALTRALQDIIQPVVDRSVTIAAISTQQMIHKDFATEPDESRVRTSAISMVKATAGSLALVTSKEPLRANFTNYMRNLSNDLPQGLPEGTIIMCVNSNLDLACNIIEKQAEERAVPEIEEMIEPELEARRRHRLQRPNEPYVDASLSRWAWTIPNPFKLSPSMGGLNPEQMAIYEDFARQPRSTASNVPSHVPSASDATRSLANEVLQDQFSTVSGLGATAEAPAVQHLNSQIQSYAPVHNGAMASARPQAFQMDGRALVDRVQKLLMELQRVATEAREEHFTDLPRPHPVLDVVDALVQHMIKASQTSEEFAIYAADQIIQLIFTQVEDNLALESLVHVLETLRKISGPTLNNRVTALFRQQPGSTFLTLPLLAALLRTDLLDWRNIDLAMSKVLQQRKEGSLEFLEQMVDLTLLANRPMALYGDFVRTLEAAWSWIQDQPESVVGQRLKAKLCGQTLPQSCPQESDSAVQQDQMEYVFDEWIHLCNNPNASENSAILFVEQMQMRDVVKNKDDLFLFIRIAADMSVDRFEHFLHTTGTLTDAFLAIDALAKMINIFIRLHDETEPAPTPSRAVYLDSILAFITLVLNHHHVKRAEHFNQRVFHRLLSVLVYEINSTAEQLSEAERSAFFLKFAYRLVDLGPKFLPGFVFGWLSLLQHRIFLPTIMKDRAGWVAFTRLLQLLLQHVGEQVKSIEPSNVAREIYRATLKLLVILQHDYSEYLAAHSHQLTTSIPPHCKQLLNAILTANPATHPKLPDPSFPGLQVDRLDETQESPESSDDSAAILRDLGLLEILDHALQNGPSEDTLAHITRAITENPRLDTGFGHVPINANLPVIEAVTLHVGNYAVEQSAQKGTDVFNPASSDVATMSLLLHELSPEARYYLITSITNQLRFPNAHTNYFSRVLLEIFGRDMNDPEETEIRQQITRVLWERLIGYWPQPWGLMVTVVELLKNEKYMFFDLPFVKSNPEDGSYLRFRPSTTCNGIDPPLYIYVSPLEGHEDAPPLLDGFNEDGMSFKNTPRDCLSKAYEALPVPLGNGRRGGFDIYSCHFQSNPEQVKYTKALWERIRREFPELRIYRFLEMPVGPHLVATIEFNIFTPAQFGAFILWLTYTHISIIILVNSQSFNLCEGSTMAGRKRIRGARSMAAESDVPDVYQEMLAEAAKDVDCSSLAEPPAKRLKRPGEKRPETSIAMTKVLEAEGINDDGDEDIEFEDVTIPPAMVQTIYRNSDDEEEDDEDVDGIELEGVDFGAMQSGPEILEEPKKLTLNLSEHSSITTDARKGIKKRRSITKEEKERRASIHKTHLLCLLLHCAMRNRWCDDEQVQNNLRPLLTKKIIDYLKPSSSLPQFGQTESLRNGLQQAGTTFMSKFQITELGLRRSLWAEDPEHLGNYEQPTNMDSCMDRSDFRHAAKRLCGSRDVGAQLYCALLRSVGVRARLVCSLQPLSFVQGGPNLPKTQETRLSKQPTKEERIRGQLSQYNVNVEESLSSAPSLVSPLRRLGHPNATAYQLPLLSTTPPTTRQPNKTPKRIHESPFPVYWVEVLDVGHQKWQPVDPLVTRTMWKPRALEPPATDKQNSMAYVIAFDTDGTARDVTRRYAKAYTAKTRRLRIETAVDNGDRWWRRALKPFARSWPNDLDQIEDNELTAIEEREPMPRNVADFKDHPVFALERHLRRNEVLIPGAQPAGTVAAGNKAPLEKVYRRKDVRIARSRDKWYRMGREVKPMQLPVKFLPRRLNAKPGGYVDDGYGGDEHNATGTPVFTQEQTEVYRPPLVVDGRVPKNKFGNIDLYVASMVPEGGFHITDESDTAARAAYTLGIDYAPALTGFQFKGKHGTAVFNGIVVAQEYEEAVRAVMAGFDDMDAQAEHSKRSLVAINTWRRFLMALRIRERVWAGVDIRERVKEDKRLVDLAAAGVNGDVAKHDIEESGGFFAEGRALVNNDARTTAGRKVRFEMDARDTMGSYRAESSGGFIENDDVHSGTYIASQVTMENARAGLINDDGSEVNCAFRDAGRTTTEHGEHRDWTEDGGGFEPEPGDEEFKDVPSDVTEEYDMEDDEGGGGFLVN</sequence>
<dbReference type="Proteomes" id="UP000027238">
    <property type="component" value="Unassembled WGS sequence"/>
</dbReference>
<dbReference type="OrthoDB" id="1933107at2759"/>
<dbReference type="Pfam" id="PF10405">
    <property type="entry name" value="BHD_3"/>
    <property type="match status" value="1"/>
</dbReference>
<dbReference type="PANTHER" id="PTHR13162">
    <property type="entry name" value="CCR4-NOT TRANSCRIPTION COMPLEX"/>
    <property type="match status" value="1"/>
</dbReference>
<evidence type="ECO:0000256" key="5">
    <source>
        <dbReference type="ARBA" id="ARBA00023242"/>
    </source>
</evidence>
<dbReference type="GO" id="GO:0005634">
    <property type="term" value="C:nucleus"/>
    <property type="evidence" value="ECO:0007669"/>
    <property type="project" value="UniProtKB-SubCell"/>
</dbReference>
<dbReference type="GO" id="GO:0003677">
    <property type="term" value="F:DNA binding"/>
    <property type="evidence" value="ECO:0007669"/>
    <property type="project" value="InterPro"/>
</dbReference>
<dbReference type="InterPro" id="IPR032193">
    <property type="entry name" value="CNOT1_TTP_bind"/>
</dbReference>
<reference evidence="13" key="1">
    <citation type="journal article" date="2014" name="Genome Announc.">
        <title>Draft genome sequence of Colletotrichum sublineola, a destructive pathogen of cultivated sorghum.</title>
        <authorList>
            <person name="Baroncelli R."/>
            <person name="Sanz-Martin J.M."/>
            <person name="Rech G.E."/>
            <person name="Sukno S.A."/>
            <person name="Thon M.R."/>
        </authorList>
    </citation>
    <scope>NUCLEOTIDE SEQUENCE [LARGE SCALE GENOMIC DNA]</scope>
    <source>
        <strain evidence="13">TX430BB</strain>
    </source>
</reference>
<dbReference type="Gene3D" id="2.20.20.110">
    <property type="entry name" value="Rad4, beta-hairpin domain BHD1"/>
    <property type="match status" value="1"/>
</dbReference>
<keyword evidence="13" id="KW-1185">Reference proteome</keyword>
<comment type="function">
    <text evidence="6">Acts as a component of the CCR4-NOT core complex, which in the nucleus seems to be a general transcription factor, and in the cytoplasm the major mRNA deadenylase involved in mRNA turnover. The NOT protein subcomplex negatively regulates the basal and activated transcription of many genes. Preferentially affects TC-type TATA element-dependent transcription. Could directly or indirectly inhibit component(s) of the general transcription machinery.</text>
</comment>
<feature type="region of interest" description="Disordered" evidence="8">
    <location>
        <begin position="2480"/>
        <end position="2499"/>
    </location>
</feature>
<dbReference type="InterPro" id="IPR038765">
    <property type="entry name" value="Papain-like_cys_pep_sf"/>
</dbReference>
<dbReference type="InterPro" id="IPR032194">
    <property type="entry name" value="CNOT1_HEAT"/>
</dbReference>
<dbReference type="SMART" id="SM01031">
    <property type="entry name" value="BHD_2"/>
    <property type="match status" value="1"/>
</dbReference>
<comment type="subcellular location">
    <subcellularLocation>
        <location evidence="1">Nucleus</location>
    </subcellularLocation>
</comment>
<dbReference type="Gene3D" id="3.30.70.2460">
    <property type="entry name" value="Rad4, beta-hairpin domain BHD3"/>
    <property type="match status" value="1"/>
</dbReference>
<dbReference type="HOGENOM" id="CLU_225289_0_0_1"/>
<dbReference type="GO" id="GO:0000289">
    <property type="term" value="P:nuclear-transcribed mRNA poly(A) tail shortening"/>
    <property type="evidence" value="ECO:0007669"/>
    <property type="project" value="UniProtKB-ARBA"/>
</dbReference>
<keyword evidence="4" id="KW-0804">Transcription</keyword>
<dbReference type="Pfam" id="PF04054">
    <property type="entry name" value="Not1"/>
    <property type="match status" value="1"/>
</dbReference>
<dbReference type="Pfam" id="PF10404">
    <property type="entry name" value="BHD_2"/>
    <property type="match status" value="1"/>
</dbReference>
<dbReference type="GO" id="GO:0000932">
    <property type="term" value="C:P-body"/>
    <property type="evidence" value="ECO:0007669"/>
    <property type="project" value="TreeGrafter"/>
</dbReference>
<dbReference type="InterPro" id="IPR032191">
    <property type="entry name" value="CNOT1_CAF1_bind"/>
</dbReference>
<dbReference type="Pfam" id="PF10403">
    <property type="entry name" value="BHD_1"/>
    <property type="match status" value="1"/>
</dbReference>
<evidence type="ECO:0000259" key="11">
    <source>
        <dbReference type="SMART" id="SM01032"/>
    </source>
</evidence>
<dbReference type="STRING" id="1173701.A0A066XQ81"/>
<name>A0A066XQ81_COLSU</name>
<feature type="domain" description="Rad4 beta-hairpin" evidence="11">
    <location>
        <begin position="2982"/>
        <end position="3058"/>
    </location>
</feature>
<organism evidence="12 13">
    <name type="scientific">Colletotrichum sublineola</name>
    <name type="common">Sorghum anthracnose fungus</name>
    <dbReference type="NCBI Taxonomy" id="1173701"/>
    <lineage>
        <taxon>Eukaryota</taxon>
        <taxon>Fungi</taxon>
        <taxon>Dikarya</taxon>
        <taxon>Ascomycota</taxon>
        <taxon>Pezizomycotina</taxon>
        <taxon>Sordariomycetes</taxon>
        <taxon>Hypocreomycetidae</taxon>
        <taxon>Glomerellales</taxon>
        <taxon>Glomerellaceae</taxon>
        <taxon>Colletotrichum</taxon>
        <taxon>Colletotrichum graminicola species complex</taxon>
    </lineage>
</organism>
<dbReference type="InterPro" id="IPR023389">
    <property type="entry name" value="DOPA-like_sf"/>
</dbReference>
<evidence type="ECO:0000256" key="1">
    <source>
        <dbReference type="ARBA" id="ARBA00004123"/>
    </source>
</evidence>
<dbReference type="InterPro" id="IPR038535">
    <property type="entry name" value="CNOT1_TTP_bind_sf"/>
</dbReference>
<feature type="domain" description="Rad4 beta-hairpin" evidence="9">
    <location>
        <begin position="2853"/>
        <end position="2910"/>
    </location>
</feature>
<feature type="compositionally biased region" description="Low complexity" evidence="8">
    <location>
        <begin position="39"/>
        <end position="49"/>
    </location>
</feature>
<feature type="compositionally biased region" description="Basic and acidic residues" evidence="8">
    <location>
        <begin position="3216"/>
        <end position="3228"/>
    </location>
</feature>
<feature type="region of interest" description="Disordered" evidence="8">
    <location>
        <begin position="1"/>
        <end position="49"/>
    </location>
</feature>
<dbReference type="SUPFAM" id="SSF54001">
    <property type="entry name" value="Cysteine proteinases"/>
    <property type="match status" value="1"/>
</dbReference>
<feature type="region of interest" description="Disordered" evidence="8">
    <location>
        <begin position="2714"/>
        <end position="2733"/>
    </location>
</feature>
<dbReference type="Pfam" id="PF08883">
    <property type="entry name" value="DOPA_dioxygen"/>
    <property type="match status" value="1"/>
</dbReference>
<dbReference type="InterPro" id="IPR018327">
    <property type="entry name" value="BHD_2"/>
</dbReference>
<dbReference type="CDD" id="cd20710">
    <property type="entry name" value="NOT1_connector"/>
    <property type="match status" value="1"/>
</dbReference>
<dbReference type="EMBL" id="JMSE01000195">
    <property type="protein sequence ID" value="KDN71378.1"/>
    <property type="molecule type" value="Genomic_DNA"/>
</dbReference>
<dbReference type="InterPro" id="IPR007196">
    <property type="entry name" value="CCR4-Not_Not1_C"/>
</dbReference>
<feature type="region of interest" description="Disordered" evidence="8">
    <location>
        <begin position="3216"/>
        <end position="3268"/>
    </location>
</feature>
<protein>
    <recommendedName>
        <fullName evidence="7">General negative regulator of transcription subunit 1</fullName>
    </recommendedName>
</protein>
<evidence type="ECO:0000256" key="3">
    <source>
        <dbReference type="ARBA" id="ARBA00023015"/>
    </source>
</evidence>
<feature type="region of interest" description="Disordered" evidence="8">
    <location>
        <begin position="1957"/>
        <end position="1983"/>
    </location>
</feature>
<keyword evidence="2" id="KW-0678">Repressor</keyword>
<dbReference type="GO" id="GO:0030015">
    <property type="term" value="C:CCR4-NOT core complex"/>
    <property type="evidence" value="ECO:0007669"/>
    <property type="project" value="InterPro"/>
</dbReference>
<feature type="compositionally biased region" description="Polar residues" evidence="8">
    <location>
        <begin position="1"/>
        <end position="34"/>
    </location>
</feature>
<evidence type="ECO:0000256" key="2">
    <source>
        <dbReference type="ARBA" id="ARBA00022491"/>
    </source>
</evidence>
<dbReference type="PANTHER" id="PTHR13162:SF8">
    <property type="entry name" value="CCR4-NOT TRANSCRIPTION COMPLEX SUBUNIT 1"/>
    <property type="match status" value="1"/>
</dbReference>
<feature type="region of interest" description="Disordered" evidence="8">
    <location>
        <begin position="865"/>
        <end position="921"/>
    </location>
</feature>
<dbReference type="Gene3D" id="1.25.40.180">
    <property type="match status" value="1"/>
</dbReference>
<dbReference type="SMART" id="SM01032">
    <property type="entry name" value="BHD_3"/>
    <property type="match status" value="1"/>
</dbReference>
<dbReference type="InterPro" id="IPR018325">
    <property type="entry name" value="Rad4/PNGase_transGLS-fold"/>
</dbReference>
<dbReference type="Pfam" id="PF12842">
    <property type="entry name" value="DUF3819"/>
    <property type="match status" value="1"/>
</dbReference>
<evidence type="ECO:0000313" key="12">
    <source>
        <dbReference type="EMBL" id="KDN71378.1"/>
    </source>
</evidence>
<dbReference type="InterPro" id="IPR024557">
    <property type="entry name" value="CNOT1_dom_4"/>
</dbReference>
<evidence type="ECO:0000256" key="6">
    <source>
        <dbReference type="ARBA" id="ARBA00059181"/>
    </source>
</evidence>
<dbReference type="Pfam" id="PF03835">
    <property type="entry name" value="Rad4"/>
    <property type="match status" value="1"/>
</dbReference>
<dbReference type="Gene3D" id="3.30.70.1240">
    <property type="entry name" value="DOPA-like domains"/>
    <property type="match status" value="1"/>
</dbReference>
<dbReference type="InterPro" id="IPR040398">
    <property type="entry name" value="Not1"/>
</dbReference>
<dbReference type="Gene3D" id="1.25.40.840">
    <property type="entry name" value="CCR4-NOT transcription complex subunit 1 TTP binding domain"/>
    <property type="match status" value="1"/>
</dbReference>
<dbReference type="InterPro" id="IPR014980">
    <property type="entry name" value="DOPA_dioxygen"/>
</dbReference>
<dbReference type="InterPro" id="IPR036985">
    <property type="entry name" value="Transglutaminase-like_sf"/>
</dbReference>
<dbReference type="Gene3D" id="3.90.260.10">
    <property type="entry name" value="Transglutaminase-like"/>
    <property type="match status" value="1"/>
</dbReference>
<dbReference type="InterPro" id="IPR042488">
    <property type="entry name" value="Rad4_BHD3_sf"/>
</dbReference>
<dbReference type="SUPFAM" id="SSF143410">
    <property type="entry name" value="DOPA-like"/>
    <property type="match status" value="1"/>
</dbReference>
<evidence type="ECO:0000256" key="7">
    <source>
        <dbReference type="ARBA" id="ARBA00074459"/>
    </source>
</evidence>
<dbReference type="Gene3D" id="1.25.40.800">
    <property type="match status" value="1"/>
</dbReference>
<dbReference type="GO" id="GO:0060090">
    <property type="term" value="F:molecular adaptor activity"/>
    <property type="evidence" value="ECO:0007669"/>
    <property type="project" value="TreeGrafter"/>
</dbReference>
<keyword evidence="5" id="KW-0539">Nucleus</keyword>
<evidence type="ECO:0000259" key="10">
    <source>
        <dbReference type="SMART" id="SM01031"/>
    </source>
</evidence>
<gene>
    <name evidence="12" type="ORF">CSUB01_07076</name>
</gene>
<dbReference type="Pfam" id="PF16417">
    <property type="entry name" value="CNOT1_TTP_bind"/>
    <property type="match status" value="1"/>
</dbReference>
<dbReference type="FunFam" id="1.25.40.180:FF:000012">
    <property type="entry name" value="Ccr4-Not transcription complex subunit"/>
    <property type="match status" value="1"/>
</dbReference>
<dbReference type="InterPro" id="IPR018326">
    <property type="entry name" value="Rad4_beta-hairpin_dom1"/>
</dbReference>
<feature type="compositionally biased region" description="Low complexity" evidence="8">
    <location>
        <begin position="2714"/>
        <end position="2723"/>
    </location>
</feature>
<dbReference type="eggNOG" id="KOG1831">
    <property type="taxonomic scope" value="Eukaryota"/>
</dbReference>
<proteinExistence type="predicted"/>
<evidence type="ECO:0000259" key="9">
    <source>
        <dbReference type="SMART" id="SM01030"/>
    </source>
</evidence>
<dbReference type="FunFam" id="1.25.40.840:FF:000002">
    <property type="entry name" value="Ccr4-Not transcription complex subunit (NOT1)"/>
    <property type="match status" value="1"/>
</dbReference>
<dbReference type="Pfam" id="PF16418">
    <property type="entry name" value="CNOT1_HEAT"/>
    <property type="match status" value="1"/>
</dbReference>
<feature type="compositionally biased region" description="Polar residues" evidence="8">
    <location>
        <begin position="883"/>
        <end position="893"/>
    </location>
</feature>
<feature type="compositionally biased region" description="Acidic residues" evidence="8">
    <location>
        <begin position="3250"/>
        <end position="3261"/>
    </location>
</feature>
<dbReference type="Gene3D" id="1.25.40.790">
    <property type="match status" value="1"/>
</dbReference>
<dbReference type="SMART" id="SM01030">
    <property type="entry name" value="BHD_1"/>
    <property type="match status" value="1"/>
</dbReference>
<dbReference type="GO" id="GO:0017148">
    <property type="term" value="P:negative regulation of translation"/>
    <property type="evidence" value="ECO:0007669"/>
    <property type="project" value="InterPro"/>
</dbReference>
<comment type="caution">
    <text evidence="12">The sequence shown here is derived from an EMBL/GenBank/DDBJ whole genome shotgun (WGS) entry which is preliminary data.</text>
</comment>
<keyword evidence="3" id="KW-0805">Transcription regulation</keyword>
<dbReference type="Pfam" id="PF16415">
    <property type="entry name" value="CNOT1_CAF1_bind"/>
    <property type="match status" value="1"/>
</dbReference>
<evidence type="ECO:0000256" key="4">
    <source>
        <dbReference type="ARBA" id="ARBA00023163"/>
    </source>
</evidence>